<evidence type="ECO:0000313" key="2">
    <source>
        <dbReference type="Proteomes" id="UP001482620"/>
    </source>
</evidence>
<proteinExistence type="predicted"/>
<dbReference type="Proteomes" id="UP001482620">
    <property type="component" value="Unassembled WGS sequence"/>
</dbReference>
<comment type="caution">
    <text evidence="1">The sequence shown here is derived from an EMBL/GenBank/DDBJ whole genome shotgun (WGS) entry which is preliminary data.</text>
</comment>
<reference evidence="1 2" key="1">
    <citation type="submission" date="2021-06" db="EMBL/GenBank/DDBJ databases">
        <authorList>
            <person name="Palmer J.M."/>
        </authorList>
    </citation>
    <scope>NUCLEOTIDE SEQUENCE [LARGE SCALE GENOMIC DNA]</scope>
    <source>
        <strain evidence="2">if_2019</strain>
        <tissue evidence="1">Muscle</tissue>
    </source>
</reference>
<evidence type="ECO:0000313" key="1">
    <source>
        <dbReference type="EMBL" id="MEQ2226448.1"/>
    </source>
</evidence>
<protein>
    <submittedName>
        <fullName evidence="1">Uncharacterized protein</fullName>
    </submittedName>
</protein>
<name>A0ABV0T3Z9_9TELE</name>
<accession>A0ABV0T3Z9</accession>
<gene>
    <name evidence="1" type="ORF">ILYODFUR_027583</name>
</gene>
<dbReference type="EMBL" id="JAHRIQ010015236">
    <property type="protein sequence ID" value="MEQ2226448.1"/>
    <property type="molecule type" value="Genomic_DNA"/>
</dbReference>
<sequence>MQQQENEARALDGEDIEILPSPLLLEEMVWRCSGPFEAGARTTGVWTRSKLLFSISSMRITSPVPRTTASSIHLTRYLALYLPGSVQLLASARAPFFIPCLITCSSSSSCRRQ</sequence>
<keyword evidence="2" id="KW-1185">Reference proteome</keyword>
<organism evidence="1 2">
    <name type="scientific">Ilyodon furcidens</name>
    <name type="common">goldbreast splitfin</name>
    <dbReference type="NCBI Taxonomy" id="33524"/>
    <lineage>
        <taxon>Eukaryota</taxon>
        <taxon>Metazoa</taxon>
        <taxon>Chordata</taxon>
        <taxon>Craniata</taxon>
        <taxon>Vertebrata</taxon>
        <taxon>Euteleostomi</taxon>
        <taxon>Actinopterygii</taxon>
        <taxon>Neopterygii</taxon>
        <taxon>Teleostei</taxon>
        <taxon>Neoteleostei</taxon>
        <taxon>Acanthomorphata</taxon>
        <taxon>Ovalentaria</taxon>
        <taxon>Atherinomorphae</taxon>
        <taxon>Cyprinodontiformes</taxon>
        <taxon>Goodeidae</taxon>
        <taxon>Ilyodon</taxon>
    </lineage>
</organism>